<dbReference type="InterPro" id="IPR027417">
    <property type="entry name" value="P-loop_NTPase"/>
</dbReference>
<dbReference type="PRINTS" id="PR00364">
    <property type="entry name" value="DISEASERSIST"/>
</dbReference>
<dbReference type="Proteomes" id="UP000236161">
    <property type="component" value="Unassembled WGS sequence"/>
</dbReference>
<dbReference type="Gene3D" id="3.40.50.300">
    <property type="entry name" value="P-loop containing nucleotide triphosphate hydrolases"/>
    <property type="match status" value="1"/>
</dbReference>
<keyword evidence="3" id="KW-0677">Repeat</keyword>
<dbReference type="Pfam" id="PF23559">
    <property type="entry name" value="WHD_DRP"/>
    <property type="match status" value="1"/>
</dbReference>
<dbReference type="GO" id="GO:0043531">
    <property type="term" value="F:ADP binding"/>
    <property type="evidence" value="ECO:0007669"/>
    <property type="project" value="InterPro"/>
</dbReference>
<dbReference type="STRING" id="1088818.A0A2I0ANM9"/>
<comment type="similarity">
    <text evidence="1">Belongs to the disease resistance NB-LRR family.</text>
</comment>
<dbReference type="Gene3D" id="3.80.10.10">
    <property type="entry name" value="Ribonuclease Inhibitor"/>
    <property type="match status" value="2"/>
</dbReference>
<dbReference type="InterPro" id="IPR042197">
    <property type="entry name" value="Apaf_helical"/>
</dbReference>
<feature type="domain" description="NB-ARC" evidence="8">
    <location>
        <begin position="208"/>
        <end position="368"/>
    </location>
</feature>
<name>A0A2I0ANM9_9ASPA</name>
<dbReference type="Pfam" id="PF25019">
    <property type="entry name" value="LRR_R13L1-DRL21"/>
    <property type="match status" value="1"/>
</dbReference>
<dbReference type="GO" id="GO:0051707">
    <property type="term" value="P:response to other organism"/>
    <property type="evidence" value="ECO:0007669"/>
    <property type="project" value="UniProtKB-ARBA"/>
</dbReference>
<evidence type="ECO:0000256" key="2">
    <source>
        <dbReference type="ARBA" id="ARBA00022614"/>
    </source>
</evidence>
<dbReference type="GO" id="GO:0006952">
    <property type="term" value="P:defense response"/>
    <property type="evidence" value="ECO:0007669"/>
    <property type="project" value="UniProtKB-KW"/>
</dbReference>
<dbReference type="Gene3D" id="1.20.5.4130">
    <property type="match status" value="1"/>
</dbReference>
<dbReference type="InterPro" id="IPR056789">
    <property type="entry name" value="LRR_R13L1-DRL21"/>
</dbReference>
<evidence type="ECO:0000256" key="1">
    <source>
        <dbReference type="ARBA" id="ARBA00008894"/>
    </source>
</evidence>
<evidence type="ECO:0000313" key="13">
    <source>
        <dbReference type="Proteomes" id="UP000236161"/>
    </source>
</evidence>
<dbReference type="PANTHER" id="PTHR36766:SF60">
    <property type="entry name" value="NB-ARC DOMAIN-CONTAINING PROTEIN"/>
    <property type="match status" value="1"/>
</dbReference>
<keyword evidence="5" id="KW-0611">Plant defense</keyword>
<dbReference type="InterPro" id="IPR041118">
    <property type="entry name" value="Rx_N"/>
</dbReference>
<accession>A0A2I0ANM9</accession>
<keyword evidence="2" id="KW-0433">Leucine-rich repeat</keyword>
<evidence type="ECO:0000256" key="7">
    <source>
        <dbReference type="SAM" id="MobiDB-lite"/>
    </source>
</evidence>
<keyword evidence="4" id="KW-0547">Nucleotide-binding</keyword>
<evidence type="ECO:0000259" key="9">
    <source>
        <dbReference type="Pfam" id="PF18052"/>
    </source>
</evidence>
<feature type="domain" description="R13L1/DRL21-like LRR repeat region" evidence="11">
    <location>
        <begin position="712"/>
        <end position="839"/>
    </location>
</feature>
<dbReference type="OrthoDB" id="639797at2759"/>
<organism evidence="12 13">
    <name type="scientific">Apostasia shenzhenica</name>
    <dbReference type="NCBI Taxonomy" id="1088818"/>
    <lineage>
        <taxon>Eukaryota</taxon>
        <taxon>Viridiplantae</taxon>
        <taxon>Streptophyta</taxon>
        <taxon>Embryophyta</taxon>
        <taxon>Tracheophyta</taxon>
        <taxon>Spermatophyta</taxon>
        <taxon>Magnoliopsida</taxon>
        <taxon>Liliopsida</taxon>
        <taxon>Asparagales</taxon>
        <taxon>Orchidaceae</taxon>
        <taxon>Apostasioideae</taxon>
        <taxon>Apostasia</taxon>
    </lineage>
</organism>
<dbReference type="GO" id="GO:0005524">
    <property type="term" value="F:ATP binding"/>
    <property type="evidence" value="ECO:0007669"/>
    <property type="project" value="UniProtKB-KW"/>
</dbReference>
<evidence type="ECO:0000259" key="8">
    <source>
        <dbReference type="Pfam" id="PF00931"/>
    </source>
</evidence>
<evidence type="ECO:0000259" key="10">
    <source>
        <dbReference type="Pfam" id="PF23559"/>
    </source>
</evidence>
<reference evidence="12 13" key="1">
    <citation type="journal article" date="2017" name="Nature">
        <title>The Apostasia genome and the evolution of orchids.</title>
        <authorList>
            <person name="Zhang G.Q."/>
            <person name="Liu K.W."/>
            <person name="Li Z."/>
            <person name="Lohaus R."/>
            <person name="Hsiao Y.Y."/>
            <person name="Niu S.C."/>
            <person name="Wang J.Y."/>
            <person name="Lin Y.C."/>
            <person name="Xu Q."/>
            <person name="Chen L.J."/>
            <person name="Yoshida K."/>
            <person name="Fujiwara S."/>
            <person name="Wang Z.W."/>
            <person name="Zhang Y.Q."/>
            <person name="Mitsuda N."/>
            <person name="Wang M."/>
            <person name="Liu G.H."/>
            <person name="Pecoraro L."/>
            <person name="Huang H.X."/>
            <person name="Xiao X.J."/>
            <person name="Lin M."/>
            <person name="Wu X.Y."/>
            <person name="Wu W.L."/>
            <person name="Chen Y.Y."/>
            <person name="Chang S.B."/>
            <person name="Sakamoto S."/>
            <person name="Ohme-Takagi M."/>
            <person name="Yagi M."/>
            <person name="Zeng S.J."/>
            <person name="Shen C.Y."/>
            <person name="Yeh C.M."/>
            <person name="Luo Y.B."/>
            <person name="Tsai W.C."/>
            <person name="Van de Peer Y."/>
            <person name="Liu Z.J."/>
        </authorList>
    </citation>
    <scope>NUCLEOTIDE SEQUENCE [LARGE SCALE GENOMIC DNA]</scope>
    <source>
        <strain evidence="13">cv. Shenzhen</strain>
        <tissue evidence="12">Stem</tissue>
    </source>
</reference>
<protein>
    <submittedName>
        <fullName evidence="12">Disease resistance RPP13-like protein 1</fullName>
    </submittedName>
</protein>
<evidence type="ECO:0000259" key="11">
    <source>
        <dbReference type="Pfam" id="PF25019"/>
    </source>
</evidence>
<feature type="domain" description="Disease resistance protein winged helix" evidence="10">
    <location>
        <begin position="453"/>
        <end position="522"/>
    </location>
</feature>
<dbReference type="InterPro" id="IPR032675">
    <property type="entry name" value="LRR_dom_sf"/>
</dbReference>
<gene>
    <name evidence="12" type="primary">RPPL1</name>
    <name evidence="12" type="ORF">AXF42_Ash002409</name>
</gene>
<keyword evidence="13" id="KW-1185">Reference proteome</keyword>
<evidence type="ECO:0000313" key="12">
    <source>
        <dbReference type="EMBL" id="PKA57105.1"/>
    </source>
</evidence>
<dbReference type="AlphaFoldDB" id="A0A2I0ANM9"/>
<evidence type="ECO:0000256" key="3">
    <source>
        <dbReference type="ARBA" id="ARBA00022737"/>
    </source>
</evidence>
<dbReference type="Gene3D" id="1.10.10.10">
    <property type="entry name" value="Winged helix-like DNA-binding domain superfamily/Winged helix DNA-binding domain"/>
    <property type="match status" value="1"/>
</dbReference>
<keyword evidence="6" id="KW-0067">ATP-binding</keyword>
<dbReference type="InterPro" id="IPR036388">
    <property type="entry name" value="WH-like_DNA-bd_sf"/>
</dbReference>
<dbReference type="Pfam" id="PF00931">
    <property type="entry name" value="NB-ARC"/>
    <property type="match status" value="1"/>
</dbReference>
<dbReference type="InterPro" id="IPR002182">
    <property type="entry name" value="NB-ARC"/>
</dbReference>
<feature type="compositionally biased region" description="Polar residues" evidence="7">
    <location>
        <begin position="166"/>
        <end position="176"/>
    </location>
</feature>
<dbReference type="SUPFAM" id="SSF52540">
    <property type="entry name" value="P-loop containing nucleoside triphosphate hydrolases"/>
    <property type="match status" value="1"/>
</dbReference>
<dbReference type="EMBL" id="KZ451969">
    <property type="protein sequence ID" value="PKA57105.1"/>
    <property type="molecule type" value="Genomic_DNA"/>
</dbReference>
<feature type="region of interest" description="Disordered" evidence="7">
    <location>
        <begin position="159"/>
        <end position="179"/>
    </location>
</feature>
<evidence type="ECO:0000256" key="6">
    <source>
        <dbReference type="ARBA" id="ARBA00022840"/>
    </source>
</evidence>
<dbReference type="InterPro" id="IPR058922">
    <property type="entry name" value="WHD_DRP"/>
</dbReference>
<feature type="domain" description="Disease resistance N-terminal" evidence="9">
    <location>
        <begin position="12"/>
        <end position="107"/>
    </location>
</feature>
<dbReference type="SUPFAM" id="SSF52058">
    <property type="entry name" value="L domain-like"/>
    <property type="match status" value="2"/>
</dbReference>
<evidence type="ECO:0000256" key="5">
    <source>
        <dbReference type="ARBA" id="ARBA00022821"/>
    </source>
</evidence>
<evidence type="ECO:0000256" key="4">
    <source>
        <dbReference type="ARBA" id="ARBA00022741"/>
    </source>
</evidence>
<sequence>MLELTVIGWFASAVISKLFSTAFDYIADKHKRQGLQAGLEALQKALPKIKAVLAVAESGQIDESDPQSEPLKAWLWQLRDLIYEADDALDEIEYLQMEKANTKNKSKVRNIVSSFKKGILNSDPTTVDKLKGVVTKLKEAADSVGPLLELLSLTSAQIHQREKESGNTSNQESGQIGSRVVGRDDLKAEMLEWLRSSSMNEKHSESFHKNVSVFSVTGLGGIGKTTLARFVFDDITKDDFDLKMWVYVGNKFDVKTITSMMLEDITKEKPKSDALHLLQEDLAKKLKSKKFLLVLDDVWSDDNIIEWEKLFAPLKHGHLGSKVFLTTRMASVAEIAAKVAGEKMKSIELKGLEEGAYLSLFNQYAFNNIDINQEKKLMSIGSKIARKLGGNPLAAKTIGMALNSNRNDDHWEKILHNDIWRCNQGKQGITSALQLSYKCLPSHLKCCFAYCSIFPRGHRFNKDNVVYMWIASGFIHQPHDNIRHTLEDIGRMYFDDLVKKSFFEVDYFHRNSSMHDLIYELAQSISYDECLRIIDVGSLCKLNTTVRHLCVEAENLDVVKELLKHSSSSSLRTMLFYYNGAEDELEQVLPDFLKAIKTVRVLYISAKNMKILPYEVGELKHLRYLELEYMEIIRLPASICKLYHLEFFIYSTDFISLHHNFFPRCMSSLTKIRHIIYPYLGPIEPIVGIGRLTRLQEFLGFNMSKNKSYCFKDLKDMVELRKLHMNYLDNVKDPKEAIEAKLDEKCNLNILLLHWHWRRSNTNNHTEAKSAEELLDSLRPHSNLKEVELKNYRGTRCSSWMQPPRLCNLESISLNYCLNLEQIPTVGQLPFLKRLILFGMPMLKQLGNEFHGDEKHSIFPSLVELEISSMEALELWSTYPTTEFAEWFPCLHRLEISNCPRLKQLPPLPPSLVKLSIVQVGLEHPLTLWQGHTTSGIISSSLKFIYLYKLESLRRLYEGITDFDQNFACLRFLTVEHCSSLTELPPLPLTIEDLIIDRAGLTNFTFITNSSIGTLNSSPDEIKIEGYPNITCLPPVDVLKQFTLLRSLYLSNCEVLMSLEGLHSIHSLKNLLILMCPNITRGDVPVTVENLSIDDPSLLLRASLRNLRCLHKLQVSYNVKLTSFPDYFESWIVENHKSLQHLGFYYLKSLEELPSCLNRLTSLKSLELRSVSQLHVLPDLPSSLQRLWIRSSSAELEEHYKNGGVHWPKIAHIPSCAITAGRLQTMCVRDVSFC</sequence>
<dbReference type="PANTHER" id="PTHR36766">
    <property type="entry name" value="PLANT BROAD-SPECTRUM MILDEW RESISTANCE PROTEIN RPW8"/>
    <property type="match status" value="1"/>
</dbReference>
<dbReference type="Gene3D" id="1.10.8.430">
    <property type="entry name" value="Helical domain of apoptotic protease-activating factors"/>
    <property type="match status" value="1"/>
</dbReference>
<dbReference type="Pfam" id="PF18052">
    <property type="entry name" value="Rx_N"/>
    <property type="match status" value="1"/>
</dbReference>
<proteinExistence type="inferred from homology"/>